<dbReference type="SMART" id="SM00382">
    <property type="entry name" value="AAA"/>
    <property type="match status" value="2"/>
</dbReference>
<keyword evidence="6 9" id="KW-0067">ATP-binding</keyword>
<dbReference type="InterPro" id="IPR050107">
    <property type="entry name" value="ABC_carbohydrate_import_ATPase"/>
</dbReference>
<proteinExistence type="inferred from homology"/>
<dbReference type="Proteomes" id="UP000436911">
    <property type="component" value="Unassembled WGS sequence"/>
</dbReference>
<protein>
    <submittedName>
        <fullName evidence="9">Sugar ABC transporter ATP-binding protein</fullName>
    </submittedName>
</protein>
<dbReference type="InterPro" id="IPR003439">
    <property type="entry name" value="ABC_transporter-like_ATP-bd"/>
</dbReference>
<dbReference type="GO" id="GO:0016887">
    <property type="term" value="F:ATP hydrolysis activity"/>
    <property type="evidence" value="ECO:0007669"/>
    <property type="project" value="InterPro"/>
</dbReference>
<feature type="domain" description="ABC transporter" evidence="8">
    <location>
        <begin position="261"/>
        <end position="504"/>
    </location>
</feature>
<dbReference type="GO" id="GO:0005524">
    <property type="term" value="F:ATP binding"/>
    <property type="evidence" value="ECO:0007669"/>
    <property type="project" value="UniProtKB-KW"/>
</dbReference>
<dbReference type="PANTHER" id="PTHR43790">
    <property type="entry name" value="CARBOHYDRATE TRANSPORT ATP-BINDING PROTEIN MG119-RELATED"/>
    <property type="match status" value="1"/>
</dbReference>
<evidence type="ECO:0000256" key="4">
    <source>
        <dbReference type="ARBA" id="ARBA00022737"/>
    </source>
</evidence>
<keyword evidence="3" id="KW-0762">Sugar transport</keyword>
<evidence type="ECO:0000313" key="9">
    <source>
        <dbReference type="EMBL" id="KAA3521130.1"/>
    </source>
</evidence>
<keyword evidence="7" id="KW-0472">Membrane</keyword>
<keyword evidence="4" id="KW-0677">Repeat</keyword>
<dbReference type="PROSITE" id="PS50893">
    <property type="entry name" value="ABC_TRANSPORTER_2"/>
    <property type="match status" value="2"/>
</dbReference>
<dbReference type="CDD" id="cd03215">
    <property type="entry name" value="ABC_Carb_Monos_II"/>
    <property type="match status" value="1"/>
</dbReference>
<evidence type="ECO:0000256" key="1">
    <source>
        <dbReference type="ARBA" id="ARBA00005417"/>
    </source>
</evidence>
<dbReference type="AlphaFoldDB" id="A0A368P0U9"/>
<name>A0A368P0U9_AGRVI</name>
<dbReference type="EMBL" id="QUSG01000022">
    <property type="protein sequence ID" value="KAA3521130.1"/>
    <property type="molecule type" value="Genomic_DNA"/>
</dbReference>
<feature type="domain" description="ABC transporter" evidence="8">
    <location>
        <begin position="12"/>
        <end position="250"/>
    </location>
</feature>
<dbReference type="InterPro" id="IPR027417">
    <property type="entry name" value="P-loop_NTPase"/>
</dbReference>
<dbReference type="CDD" id="cd03216">
    <property type="entry name" value="ABC_Carb_Monos_I"/>
    <property type="match status" value="1"/>
</dbReference>
<dbReference type="RefSeq" id="WP_060719503.1">
    <property type="nucleotide sequence ID" value="NZ_CP055266.1"/>
</dbReference>
<accession>A0A368P0U9</accession>
<evidence type="ECO:0000256" key="3">
    <source>
        <dbReference type="ARBA" id="ARBA00022597"/>
    </source>
</evidence>
<dbReference type="InterPro" id="IPR017871">
    <property type="entry name" value="ABC_transporter-like_CS"/>
</dbReference>
<sequence length="517" mass="55655">MRDRQPADSDAIRFHGISKRFGGARALADVSFGVRAGTIHGLVGQNGAGKSTLIKILAGLHRQDDGTIEIDGVGIPDLSPPLVEKLGIHFIHQDRLLVPSFTVGEALFLGREPKITGTPFLDRRAMKRHAKAILQDYFGLSLPTNALIGELTTAQKQIVQITRALLAKPKVLVFDEPTAALVRREADMLFSLIRRLRGEGVTIVYISHYLAEIEALCDDVTVLRNGEVVASRSLAGLSAKQIATLMVERDIAEMFPKRVVAKGERLLDVRGLTADGQYQDVSFSLYRGEVLGITGLLGSGAKELLQTLFGLETASAGEIQTGETVVSFDNPRQAVSRNLALVPEDRRGNGVALDLTVAENITLASLDRFSRAGFRKTGHEKSAVDRLIAQLQIKTAGRDAPVRTLSGGNQQKVAIAKWLSRQSEIYLLDEPTVGVDIGAKVEIYQLIGELVEKGAGVIILSSDLPELVGITDRILVFFRGRITAELTSSQTTADAVFASATGSDAATGSKEGLRHVG</sequence>
<dbReference type="InterPro" id="IPR003593">
    <property type="entry name" value="AAA+_ATPase"/>
</dbReference>
<reference evidence="9 10" key="1">
    <citation type="submission" date="2018-08" db="EMBL/GenBank/DDBJ databases">
        <title>Genome sequencing of Agrobacterium vitis strain ICMP 10754.</title>
        <authorList>
            <person name="Visnovsky S.B."/>
            <person name="Pitman A.R."/>
        </authorList>
    </citation>
    <scope>NUCLEOTIDE SEQUENCE [LARGE SCALE GENOMIC DNA]</scope>
    <source>
        <strain evidence="9 10">ICMP 10754</strain>
    </source>
</reference>
<dbReference type="Pfam" id="PF00005">
    <property type="entry name" value="ABC_tran"/>
    <property type="match status" value="2"/>
</dbReference>
<dbReference type="Gene3D" id="3.40.50.300">
    <property type="entry name" value="P-loop containing nucleotide triphosphate hydrolases"/>
    <property type="match status" value="2"/>
</dbReference>
<gene>
    <name evidence="9" type="ORF">DXT89_23775</name>
</gene>
<dbReference type="PROSITE" id="PS00211">
    <property type="entry name" value="ABC_TRANSPORTER_1"/>
    <property type="match status" value="1"/>
</dbReference>
<evidence type="ECO:0000259" key="8">
    <source>
        <dbReference type="PROSITE" id="PS50893"/>
    </source>
</evidence>
<evidence type="ECO:0000256" key="7">
    <source>
        <dbReference type="ARBA" id="ARBA00023136"/>
    </source>
</evidence>
<evidence type="ECO:0000313" key="10">
    <source>
        <dbReference type="Proteomes" id="UP000436911"/>
    </source>
</evidence>
<comment type="caution">
    <text evidence="9">The sequence shown here is derived from an EMBL/GenBank/DDBJ whole genome shotgun (WGS) entry which is preliminary data.</text>
</comment>
<evidence type="ECO:0000256" key="6">
    <source>
        <dbReference type="ARBA" id="ARBA00022840"/>
    </source>
</evidence>
<comment type="similarity">
    <text evidence="1">Belongs to the ABC transporter superfamily.</text>
</comment>
<dbReference type="PANTHER" id="PTHR43790:SF9">
    <property type="entry name" value="GALACTOFURANOSE TRANSPORTER ATP-BINDING PROTEIN YTFR"/>
    <property type="match status" value="1"/>
</dbReference>
<dbReference type="SUPFAM" id="SSF52540">
    <property type="entry name" value="P-loop containing nucleoside triphosphate hydrolases"/>
    <property type="match status" value="2"/>
</dbReference>
<dbReference type="OrthoDB" id="9805029at2"/>
<evidence type="ECO:0000256" key="2">
    <source>
        <dbReference type="ARBA" id="ARBA00022448"/>
    </source>
</evidence>
<keyword evidence="2" id="KW-0813">Transport</keyword>
<evidence type="ECO:0000256" key="5">
    <source>
        <dbReference type="ARBA" id="ARBA00022741"/>
    </source>
</evidence>
<keyword evidence="5" id="KW-0547">Nucleotide-binding</keyword>
<dbReference type="GeneID" id="60680364"/>
<organism evidence="9 10">
    <name type="scientific">Agrobacterium vitis</name>
    <name type="common">Rhizobium vitis</name>
    <dbReference type="NCBI Taxonomy" id="373"/>
    <lineage>
        <taxon>Bacteria</taxon>
        <taxon>Pseudomonadati</taxon>
        <taxon>Pseudomonadota</taxon>
        <taxon>Alphaproteobacteria</taxon>
        <taxon>Hyphomicrobiales</taxon>
        <taxon>Rhizobiaceae</taxon>
        <taxon>Rhizobium/Agrobacterium group</taxon>
        <taxon>Agrobacterium</taxon>
    </lineage>
</organism>